<evidence type="ECO:0000313" key="14">
    <source>
        <dbReference type="EMBL" id="HJC37813.1"/>
    </source>
</evidence>
<dbReference type="InterPro" id="IPR018109">
    <property type="entry name" value="Folylpolyglutamate_synth_CS"/>
</dbReference>
<evidence type="ECO:0000256" key="6">
    <source>
        <dbReference type="ARBA" id="ARBA00022741"/>
    </source>
</evidence>
<dbReference type="EC" id="6.3.2.17" evidence="3"/>
<evidence type="ECO:0000259" key="13">
    <source>
        <dbReference type="Pfam" id="PF08245"/>
    </source>
</evidence>
<dbReference type="GO" id="GO:0046872">
    <property type="term" value="F:metal ion binding"/>
    <property type="evidence" value="ECO:0007669"/>
    <property type="project" value="UniProtKB-KW"/>
</dbReference>
<dbReference type="PROSITE" id="PS01012">
    <property type="entry name" value="FOLYLPOLYGLU_SYNT_2"/>
    <property type="match status" value="1"/>
</dbReference>
<dbReference type="Proteomes" id="UP000823894">
    <property type="component" value="Unassembled WGS sequence"/>
</dbReference>
<keyword evidence="5" id="KW-0479">Metal-binding</keyword>
<evidence type="ECO:0000259" key="12">
    <source>
        <dbReference type="Pfam" id="PF02875"/>
    </source>
</evidence>
<dbReference type="AlphaFoldDB" id="A0A9D2SVZ9"/>
<dbReference type="Gene3D" id="3.90.190.20">
    <property type="entry name" value="Mur ligase, C-terminal domain"/>
    <property type="match status" value="1"/>
</dbReference>
<dbReference type="PANTHER" id="PTHR11136">
    <property type="entry name" value="FOLYLPOLYGLUTAMATE SYNTHASE-RELATED"/>
    <property type="match status" value="1"/>
</dbReference>
<evidence type="ECO:0000256" key="8">
    <source>
        <dbReference type="ARBA" id="ARBA00022842"/>
    </source>
</evidence>
<dbReference type="GO" id="GO:0005737">
    <property type="term" value="C:cytoplasm"/>
    <property type="evidence" value="ECO:0007669"/>
    <property type="project" value="TreeGrafter"/>
</dbReference>
<evidence type="ECO:0000256" key="9">
    <source>
        <dbReference type="ARBA" id="ARBA00030592"/>
    </source>
</evidence>
<dbReference type="InterPro" id="IPR004101">
    <property type="entry name" value="Mur_ligase_C"/>
</dbReference>
<evidence type="ECO:0000256" key="7">
    <source>
        <dbReference type="ARBA" id="ARBA00022840"/>
    </source>
</evidence>
<reference evidence="14" key="2">
    <citation type="submission" date="2021-04" db="EMBL/GenBank/DDBJ databases">
        <authorList>
            <person name="Gilroy R."/>
        </authorList>
    </citation>
    <scope>NUCLEOTIDE SEQUENCE</scope>
    <source>
        <strain evidence="14">ChiGjej1B1-1692</strain>
    </source>
</reference>
<protein>
    <recommendedName>
        <fullName evidence="3">tetrahydrofolate synthase</fullName>
        <ecNumber evidence="3">6.3.2.17</ecNumber>
    </recommendedName>
    <alternativeName>
        <fullName evidence="9">Tetrahydrofolylpolyglutamate synthase</fullName>
    </alternativeName>
</protein>
<dbReference type="GO" id="GO:0004326">
    <property type="term" value="F:tetrahydrofolylpolyglutamate synthase activity"/>
    <property type="evidence" value="ECO:0007669"/>
    <property type="project" value="UniProtKB-EC"/>
</dbReference>
<dbReference type="Gene3D" id="3.40.1190.10">
    <property type="entry name" value="Mur-like, catalytic domain"/>
    <property type="match status" value="1"/>
</dbReference>
<dbReference type="NCBIfam" id="TIGR01499">
    <property type="entry name" value="folC"/>
    <property type="match status" value="1"/>
</dbReference>
<dbReference type="PIRSF" id="PIRSF001563">
    <property type="entry name" value="Folylpolyglu_synth"/>
    <property type="match status" value="1"/>
</dbReference>
<feature type="domain" description="Mur ligase C-terminal" evidence="12">
    <location>
        <begin position="291"/>
        <end position="411"/>
    </location>
</feature>
<dbReference type="InterPro" id="IPR001645">
    <property type="entry name" value="Folylpolyglutamate_synth"/>
</dbReference>
<evidence type="ECO:0000256" key="10">
    <source>
        <dbReference type="ARBA" id="ARBA00047493"/>
    </source>
</evidence>
<accession>A0A9D2SVZ9</accession>
<keyword evidence="8" id="KW-0460">Magnesium</keyword>
<feature type="domain" description="Mur ligase central" evidence="13">
    <location>
        <begin position="44"/>
        <end position="264"/>
    </location>
</feature>
<dbReference type="GO" id="GO:0005524">
    <property type="term" value="F:ATP binding"/>
    <property type="evidence" value="ECO:0007669"/>
    <property type="project" value="UniProtKB-KW"/>
</dbReference>
<evidence type="ECO:0000256" key="4">
    <source>
        <dbReference type="ARBA" id="ARBA00022598"/>
    </source>
</evidence>
<evidence type="ECO:0000313" key="15">
    <source>
        <dbReference type="Proteomes" id="UP000823894"/>
    </source>
</evidence>
<evidence type="ECO:0000256" key="2">
    <source>
        <dbReference type="ARBA" id="ARBA00008276"/>
    </source>
</evidence>
<evidence type="ECO:0000256" key="3">
    <source>
        <dbReference type="ARBA" id="ARBA00013025"/>
    </source>
</evidence>
<comment type="similarity">
    <text evidence="2 11">Belongs to the folylpolyglutamate synthase family.</text>
</comment>
<dbReference type="InterPro" id="IPR036565">
    <property type="entry name" value="Mur-like_cat_sf"/>
</dbReference>
<comment type="caution">
    <text evidence="14">The sequence shown here is derived from an EMBL/GenBank/DDBJ whole genome shotgun (WGS) entry which is preliminary data.</text>
</comment>
<dbReference type="Pfam" id="PF02875">
    <property type="entry name" value="Mur_ligase_C"/>
    <property type="match status" value="1"/>
</dbReference>
<keyword evidence="6 11" id="KW-0547">Nucleotide-binding</keyword>
<dbReference type="GO" id="GO:0008841">
    <property type="term" value="F:dihydrofolate synthase activity"/>
    <property type="evidence" value="ECO:0007669"/>
    <property type="project" value="TreeGrafter"/>
</dbReference>
<keyword evidence="4 11" id="KW-0436">Ligase</keyword>
<comment type="cofactor">
    <cofactor evidence="1">
        <name>Mg(2+)</name>
        <dbReference type="ChEBI" id="CHEBI:18420"/>
    </cofactor>
</comment>
<dbReference type="SUPFAM" id="SSF53244">
    <property type="entry name" value="MurD-like peptide ligases, peptide-binding domain"/>
    <property type="match status" value="1"/>
</dbReference>
<gene>
    <name evidence="14" type="ORF">H9757_01915</name>
</gene>
<evidence type="ECO:0000256" key="5">
    <source>
        <dbReference type="ARBA" id="ARBA00022723"/>
    </source>
</evidence>
<dbReference type="FunFam" id="3.40.1190.10:FF:000011">
    <property type="entry name" value="Folylpolyglutamate synthase/dihydrofolate synthase"/>
    <property type="match status" value="1"/>
</dbReference>
<evidence type="ECO:0000256" key="1">
    <source>
        <dbReference type="ARBA" id="ARBA00001946"/>
    </source>
</evidence>
<name>A0A9D2SVZ9_9FIRM</name>
<organism evidence="14 15">
    <name type="scientific">Candidatus Mediterraneibacter faecigallinarum</name>
    <dbReference type="NCBI Taxonomy" id="2838669"/>
    <lineage>
        <taxon>Bacteria</taxon>
        <taxon>Bacillati</taxon>
        <taxon>Bacillota</taxon>
        <taxon>Clostridia</taxon>
        <taxon>Lachnospirales</taxon>
        <taxon>Lachnospiraceae</taxon>
        <taxon>Mediterraneibacter</taxon>
    </lineage>
</organism>
<dbReference type="PROSITE" id="PS01011">
    <property type="entry name" value="FOLYLPOLYGLU_SYNT_1"/>
    <property type="match status" value="1"/>
</dbReference>
<dbReference type="Pfam" id="PF08245">
    <property type="entry name" value="Mur_ligase_M"/>
    <property type="match status" value="1"/>
</dbReference>
<dbReference type="InterPro" id="IPR036615">
    <property type="entry name" value="Mur_ligase_C_dom_sf"/>
</dbReference>
<dbReference type="InterPro" id="IPR013221">
    <property type="entry name" value="Mur_ligase_cen"/>
</dbReference>
<keyword evidence="7 11" id="KW-0067">ATP-binding</keyword>
<comment type="catalytic activity">
    <reaction evidence="10">
        <text>(6S)-5,6,7,8-tetrahydrofolyl-(gamma-L-Glu)(n) + L-glutamate + ATP = (6S)-5,6,7,8-tetrahydrofolyl-(gamma-L-Glu)(n+1) + ADP + phosphate + H(+)</text>
        <dbReference type="Rhea" id="RHEA:10580"/>
        <dbReference type="Rhea" id="RHEA-COMP:14738"/>
        <dbReference type="Rhea" id="RHEA-COMP:14740"/>
        <dbReference type="ChEBI" id="CHEBI:15378"/>
        <dbReference type="ChEBI" id="CHEBI:29985"/>
        <dbReference type="ChEBI" id="CHEBI:30616"/>
        <dbReference type="ChEBI" id="CHEBI:43474"/>
        <dbReference type="ChEBI" id="CHEBI:141005"/>
        <dbReference type="ChEBI" id="CHEBI:456216"/>
        <dbReference type="EC" id="6.3.2.17"/>
    </reaction>
</comment>
<dbReference type="SUPFAM" id="SSF53623">
    <property type="entry name" value="MurD-like peptide ligases, catalytic domain"/>
    <property type="match status" value="1"/>
</dbReference>
<sequence length="442" mass="48961">MTYKEARVYLDELSKYGSVLGLDTIRGLLRELGNPQDDLKFIHIAGTNGKGSVLAYTSTILSEAGYRIGRYVSPTVVSYLERIQTDGEWIPEERFAYLTERVRDAIARMEAAGEHSPTVFEAETAIAFLYFKEMNCDLVVLEAGLGGELDATNIVKNTVCAVFASISRDHIGVLGNTLEEIAENKAGIIKPGCAVVSAEQKMSVREILRTRAESLGLEFAEAGQVQVSSEDFRGIRFSYKEFEDLYSPLAGKYQAGNAAAALEVIRALRRMGCRISDEDVKRGIGKTVWPGRLTCVSEHPVVLLDGAHNEEAALRLRESMESYFPGKRLICIMGVFRDKEYEKIVDIMCPLASSVYTVSLPDRKRTLTAEELARTVRRQCPNVRAEESVEKAVEEALAEAGSEDVVLAFGSLSYLGQVKEAVERLGKKSRTELDKERGMRND</sequence>
<dbReference type="EMBL" id="DWWK01000020">
    <property type="protein sequence ID" value="HJC37813.1"/>
    <property type="molecule type" value="Genomic_DNA"/>
</dbReference>
<dbReference type="PANTHER" id="PTHR11136:SF0">
    <property type="entry name" value="DIHYDROFOLATE SYNTHETASE-RELATED"/>
    <property type="match status" value="1"/>
</dbReference>
<reference evidence="14" key="1">
    <citation type="journal article" date="2021" name="PeerJ">
        <title>Extensive microbial diversity within the chicken gut microbiome revealed by metagenomics and culture.</title>
        <authorList>
            <person name="Gilroy R."/>
            <person name="Ravi A."/>
            <person name="Getino M."/>
            <person name="Pursley I."/>
            <person name="Horton D.L."/>
            <person name="Alikhan N.F."/>
            <person name="Baker D."/>
            <person name="Gharbi K."/>
            <person name="Hall N."/>
            <person name="Watson M."/>
            <person name="Adriaenssens E.M."/>
            <person name="Foster-Nyarko E."/>
            <person name="Jarju S."/>
            <person name="Secka A."/>
            <person name="Antonio M."/>
            <person name="Oren A."/>
            <person name="Chaudhuri R.R."/>
            <person name="La Ragione R."/>
            <person name="Hildebrand F."/>
            <person name="Pallen M.J."/>
        </authorList>
    </citation>
    <scope>NUCLEOTIDE SEQUENCE</scope>
    <source>
        <strain evidence="14">ChiGjej1B1-1692</strain>
    </source>
</reference>
<evidence type="ECO:0000256" key="11">
    <source>
        <dbReference type="PIRNR" id="PIRNR001563"/>
    </source>
</evidence>
<proteinExistence type="inferred from homology"/>